<dbReference type="InterPro" id="IPR037524">
    <property type="entry name" value="PA14/GLEYA"/>
</dbReference>
<dbReference type="Proteomes" id="UP000366872">
    <property type="component" value="Unassembled WGS sequence"/>
</dbReference>
<dbReference type="GO" id="GO:0005975">
    <property type="term" value="P:carbohydrate metabolic process"/>
    <property type="evidence" value="ECO:0007669"/>
    <property type="project" value="TreeGrafter"/>
</dbReference>
<dbReference type="Pfam" id="PF17963">
    <property type="entry name" value="Big_9"/>
    <property type="match status" value="3"/>
</dbReference>
<feature type="domain" description="PA14" evidence="3">
    <location>
        <begin position="1602"/>
        <end position="1758"/>
    </location>
</feature>
<organism evidence="4 5">
    <name type="scientific">Pontiella desulfatans</name>
    <dbReference type="NCBI Taxonomy" id="2750659"/>
    <lineage>
        <taxon>Bacteria</taxon>
        <taxon>Pseudomonadati</taxon>
        <taxon>Kiritimatiellota</taxon>
        <taxon>Kiritimatiellia</taxon>
        <taxon>Kiritimatiellales</taxon>
        <taxon>Pontiellaceae</taxon>
        <taxon>Pontiella</taxon>
    </lineage>
</organism>
<dbReference type="Gene3D" id="3.40.50.1110">
    <property type="entry name" value="SGNH hydrolase"/>
    <property type="match status" value="2"/>
</dbReference>
<dbReference type="Gene3D" id="2.60.40.3440">
    <property type="match status" value="1"/>
</dbReference>
<dbReference type="RefSeq" id="WP_136078243.1">
    <property type="nucleotide sequence ID" value="NZ_CAAHFG010000001.1"/>
</dbReference>
<proteinExistence type="predicted"/>
<accession>A0A6C2TYC1</accession>
<dbReference type="Pfam" id="PF03629">
    <property type="entry name" value="SASA"/>
    <property type="match status" value="2"/>
</dbReference>
<dbReference type="EMBL" id="CAAHFG010000001">
    <property type="protein sequence ID" value="VGO12595.1"/>
    <property type="molecule type" value="Genomic_DNA"/>
</dbReference>
<keyword evidence="2" id="KW-0732">Signal</keyword>
<keyword evidence="1" id="KW-0378">Hydrolase</keyword>
<sequence length="1885" mass="200830">MKKIIFGLLAICGILVTTARAETLIFDESVFFSTWDGTKWTGGPSGTGPLTFDIATNGITFRLTVDAATNSVPVNLGNSVFAQSLGVASGIKGWEFDQGSYTNNPSDDNQLSFSLDVVSGMEQLESISFSGVNLRLFGTADKVAFSDHLGNAVTNNGTGTAAGANSNVLVSNLTALATLSTNNLGTWTLKTTALDSDATDGTETTATATRANINSLVFEYSIATPPPVVVPGTVEFGWNQFAGATGASPLIYDITTNGIAFQLTVNGYAGGTLTNIGNSGFAQSLGVNAGIQPWELDQGSYALNPADDETLSFSIDVTSGADMLESISFGGINLRLFGTADKVAFSDHLGNAATNNGTGTAAGANSNVLVSNLTALATLGTNNLGTWSILTTALDSDATDGSETTSTATRANVHSLLFNYTFFANSQPPVANDDSYATTPGLALTNAAPGVLANDTDINNDAITAILAAPPANGTLPAFSTNGAFIYQPDPGFIGTDTFTYQVTDGSFTSEVATVSILVDNDFTVDNIFDNHMVLQRNLAVPVWGKGNPGEEIEVSFATQTNNATTDAAGQWKAWLDPMTASTNPATLTVTGPRGTFAYTNLLVGDIWICSGQSNMDRPMSADNPDLDNEAAEIAAANHPLIRLMNVPLLHAPAPLGELSAQASWEACSSNSAANFSATGYFFGRKVHLDSGIPLGLIESAVGGTRVERWMPEDLRTEIGYTYDDRITQLYNGMIHPLSGFPIKGAIWYQGESNGYEDLDQIALYQEKIESMILGWRNAWNVGEFPFYFAQVAPHNRGSNIHKLPTLWDAFTRTLAIPNTGILSLNDLSEPGDITEVHPANKQDVGLRFGILALEKAYGGTTNAAWSGPLFDSAVLTGSAVRVHFDPDTLGSGLASRDTGALNSFELAGADEIYFTNSTAVISGDTVLVSHPSVPAPTFVRFGWNGNVPHNFMNIEGLPVDTFSKAVTTQSPPVAHPDLYSTPAGTPLILDVLANDTDVEGDPLTATIVSHAPNGTLAATNGMFLYTPDAGFYGTDRFTYSAHDGTVNSTTVMVSVVIGQPDYPAVVLPKVFGSSMVLQRGLPIPVWGWGPAGQTVSVTLGSGAPVQAVVGTNSTWEVALPSMAATNGPLTLVASVPGSSVTLTNLAIGDVWLACGQSNMGWKLLNTDGGPEEAAMADYPMYRYIKTPIIGKDTPQDDIEQLVPGDDTALWRVISPDSADDMTAIGYYFGRDLHTNLDVPIGVIQSAYAGTSVEAWSKSDVPNAQSDNDLFVASHQLYNAMLHPYIRMPIKGAIWRQGDSNRDDGFSYAAKVYSMVTEWRSLWNVGDFPFYYAQNPTVFTYPEDPAIPLLWEGQTEIMNMLPNSKMVVISDLSDGSNVHPRNKAGAGIRLALRALKNTYGWSHLIDSGPMFSSIDFEGSSIRVHFTETAGGLAMGTNGTELTWFELCGSDGLFTNAAAVIDGHTLVVSAPTVANPIGIRYVWSKYAIGNLFNSAGLPANSFRLVPPLAVADQYGLHMDGELYVEPSGILANDMEGSSHLPIQLPILGNHPANGTLMLRGDGAFIYEPETGFTGTDTFTYAVTDGTETSPETTVEINVLSSGEGTGQINREVWHNISGYSVSDLTSSSNYPASPDETGFISRLDAPRDVGNNYGQRIFGFLHPPTNGNYTFWVSSSARSEFWLSTDETPANLSKLCSSWDRPAPEDWTGHAIQQSAPTALTGGQKYYFELLHKESGGIDHASVAWDVDGPGTTNIIEGIYLSGFPAPAPSTANYADWSSWYGVAGDGYLLDYAFNRTPGLEGSQGLPEWSLDQTDGLAVEYQRRKQPTDIDYAVQFTDHLLSNWTDSAAAETVTPLNGTWERIVVEDEIDTADATNRFGRVRVSLP</sequence>
<gene>
    <name evidence="4" type="ORF">PDESU_01148</name>
</gene>
<dbReference type="InterPro" id="IPR039329">
    <property type="entry name" value="SIAE"/>
</dbReference>
<name>A0A6C2TYC1_PONDE</name>
<keyword evidence="5" id="KW-1185">Reference proteome</keyword>
<dbReference type="PROSITE" id="PS51820">
    <property type="entry name" value="PA14"/>
    <property type="match status" value="1"/>
</dbReference>
<dbReference type="PANTHER" id="PTHR22901:SF0">
    <property type="entry name" value="SIALATE O-ACETYLESTERASE"/>
    <property type="match status" value="1"/>
</dbReference>
<evidence type="ECO:0000259" key="3">
    <source>
        <dbReference type="PROSITE" id="PS51820"/>
    </source>
</evidence>
<dbReference type="PANTHER" id="PTHR22901">
    <property type="entry name" value="SIALATE O-ACETYLESTERASE"/>
    <property type="match status" value="1"/>
</dbReference>
<feature type="signal peptide" evidence="2">
    <location>
        <begin position="1"/>
        <end position="21"/>
    </location>
</feature>
<feature type="chain" id="PRO_5025508986" description="PA14 domain-containing protein" evidence="2">
    <location>
        <begin position="22"/>
        <end position="1885"/>
    </location>
</feature>
<evidence type="ECO:0000256" key="2">
    <source>
        <dbReference type="SAM" id="SignalP"/>
    </source>
</evidence>
<dbReference type="SUPFAM" id="SSF52266">
    <property type="entry name" value="SGNH hydrolase"/>
    <property type="match status" value="2"/>
</dbReference>
<evidence type="ECO:0000256" key="1">
    <source>
        <dbReference type="ARBA" id="ARBA00022801"/>
    </source>
</evidence>
<dbReference type="GO" id="GO:0001681">
    <property type="term" value="F:sialate O-acetylesterase activity"/>
    <property type="evidence" value="ECO:0007669"/>
    <property type="project" value="InterPro"/>
</dbReference>
<dbReference type="SUPFAM" id="SSF56988">
    <property type="entry name" value="Anthrax protective antigen"/>
    <property type="match status" value="1"/>
</dbReference>
<protein>
    <recommendedName>
        <fullName evidence="3">PA14 domain-containing protein</fullName>
    </recommendedName>
</protein>
<evidence type="ECO:0000313" key="4">
    <source>
        <dbReference type="EMBL" id="VGO12595.1"/>
    </source>
</evidence>
<evidence type="ECO:0000313" key="5">
    <source>
        <dbReference type="Proteomes" id="UP000366872"/>
    </source>
</evidence>
<dbReference type="InterPro" id="IPR036514">
    <property type="entry name" value="SGNH_hydro_sf"/>
</dbReference>
<reference evidence="4 5" key="1">
    <citation type="submission" date="2019-04" db="EMBL/GenBank/DDBJ databases">
        <authorList>
            <person name="Van Vliet M D."/>
        </authorList>
    </citation>
    <scope>NUCLEOTIDE SEQUENCE [LARGE SCALE GENOMIC DNA]</scope>
    <source>
        <strain evidence="4 5">F1</strain>
    </source>
</reference>
<dbReference type="Gene3D" id="2.60.40.2810">
    <property type="match status" value="2"/>
</dbReference>
<dbReference type="InterPro" id="IPR005181">
    <property type="entry name" value="SASA"/>
</dbReference>
<dbReference type="NCBIfam" id="NF012211">
    <property type="entry name" value="tand_rpt_95"/>
    <property type="match status" value="3"/>
</dbReference>